<evidence type="ECO:0000313" key="2">
    <source>
        <dbReference type="EMBL" id="TCO31299.1"/>
    </source>
</evidence>
<organism evidence="2 3">
    <name type="scientific">Pedobacter psychrotolerans</name>
    <dbReference type="NCBI Taxonomy" id="1843235"/>
    <lineage>
        <taxon>Bacteria</taxon>
        <taxon>Pseudomonadati</taxon>
        <taxon>Bacteroidota</taxon>
        <taxon>Sphingobacteriia</taxon>
        <taxon>Sphingobacteriales</taxon>
        <taxon>Sphingobacteriaceae</taxon>
        <taxon>Pedobacter</taxon>
    </lineage>
</organism>
<evidence type="ECO:0000313" key="1">
    <source>
        <dbReference type="EMBL" id="GGE40739.1"/>
    </source>
</evidence>
<dbReference type="OrthoDB" id="769971at2"/>
<keyword evidence="4" id="KW-1185">Reference proteome</keyword>
<evidence type="ECO:0000313" key="3">
    <source>
        <dbReference type="Proteomes" id="UP000295684"/>
    </source>
</evidence>
<dbReference type="Proteomes" id="UP000622648">
    <property type="component" value="Unassembled WGS sequence"/>
</dbReference>
<reference evidence="2 3" key="3">
    <citation type="submission" date="2019-03" db="EMBL/GenBank/DDBJ databases">
        <title>Genomic Encyclopedia of Type Strains, Phase IV (KMG-IV): sequencing the most valuable type-strain genomes for metagenomic binning, comparative biology and taxonomic classification.</title>
        <authorList>
            <person name="Goeker M."/>
        </authorList>
    </citation>
    <scope>NUCLEOTIDE SEQUENCE [LARGE SCALE GENOMIC DNA]</scope>
    <source>
        <strain evidence="2 3">DSM 103236</strain>
    </source>
</reference>
<reference evidence="4" key="2">
    <citation type="journal article" date="2019" name="Int. J. Syst. Evol. Microbiol.">
        <title>The Global Catalogue of Microorganisms (GCM) 10K type strain sequencing project: providing services to taxonomists for standard genome sequencing and annotation.</title>
        <authorList>
            <consortium name="The Broad Institute Genomics Platform"/>
            <consortium name="The Broad Institute Genome Sequencing Center for Infectious Disease"/>
            <person name="Wu L."/>
            <person name="Ma J."/>
        </authorList>
    </citation>
    <scope>NUCLEOTIDE SEQUENCE [LARGE SCALE GENOMIC DNA]</scope>
    <source>
        <strain evidence="4">CGMCC 1.15644</strain>
    </source>
</reference>
<proteinExistence type="predicted"/>
<accession>A0A4R2HM62</accession>
<name>A0A4R2HM62_9SPHI</name>
<dbReference type="EMBL" id="BMJO01000001">
    <property type="protein sequence ID" value="GGE40739.1"/>
    <property type="molecule type" value="Genomic_DNA"/>
</dbReference>
<gene>
    <name evidence="2" type="ORF">EV200_101748</name>
    <name evidence="1" type="ORF">GCM10011413_03220</name>
</gene>
<dbReference type="EMBL" id="SLWO01000001">
    <property type="protein sequence ID" value="TCO31299.1"/>
    <property type="molecule type" value="Genomic_DNA"/>
</dbReference>
<protein>
    <submittedName>
        <fullName evidence="2">Uncharacterized protein</fullName>
    </submittedName>
</protein>
<reference evidence="1" key="4">
    <citation type="submission" date="2024-05" db="EMBL/GenBank/DDBJ databases">
        <authorList>
            <person name="Sun Q."/>
            <person name="Zhou Y."/>
        </authorList>
    </citation>
    <scope>NUCLEOTIDE SEQUENCE</scope>
    <source>
        <strain evidence="1">CGMCC 1.15644</strain>
    </source>
</reference>
<reference evidence="1" key="1">
    <citation type="journal article" date="2014" name="Int. J. Syst. Evol. Microbiol.">
        <title>Complete genome of a new Firmicutes species belonging to the dominant human colonic microbiota ('Ruminococcus bicirculans') reveals two chromosomes and a selective capacity to utilize plant glucans.</title>
        <authorList>
            <consortium name="NISC Comparative Sequencing Program"/>
            <person name="Wegmann U."/>
            <person name="Louis P."/>
            <person name="Goesmann A."/>
            <person name="Henrissat B."/>
            <person name="Duncan S.H."/>
            <person name="Flint H.J."/>
        </authorList>
    </citation>
    <scope>NUCLEOTIDE SEQUENCE</scope>
    <source>
        <strain evidence="1">CGMCC 1.15644</strain>
    </source>
</reference>
<dbReference type="RefSeq" id="WP_132529429.1">
    <property type="nucleotide sequence ID" value="NZ_BMJO01000001.1"/>
</dbReference>
<dbReference type="Proteomes" id="UP000295684">
    <property type="component" value="Unassembled WGS sequence"/>
</dbReference>
<comment type="caution">
    <text evidence="2">The sequence shown here is derived from an EMBL/GenBank/DDBJ whole genome shotgun (WGS) entry which is preliminary data.</text>
</comment>
<dbReference type="AlphaFoldDB" id="A0A4R2HM62"/>
<sequence length="77" mass="9057">MNFETLVKHVLQLSDIEKRKLRSILNDNELSIINEEAALYINASAKNVEFDKKWEESLDSKQFKDKAIQHINSLPWK</sequence>
<evidence type="ECO:0000313" key="4">
    <source>
        <dbReference type="Proteomes" id="UP000622648"/>
    </source>
</evidence>